<reference evidence="2 3" key="1">
    <citation type="submission" date="2019-02" db="EMBL/GenBank/DDBJ databases">
        <title>Sequencing the genomes of 1000 actinobacteria strains.</title>
        <authorList>
            <person name="Klenk H.-P."/>
        </authorList>
    </citation>
    <scope>NUCLEOTIDE SEQUENCE [LARGE SCALE GENOMIC DNA]</scope>
    <source>
        <strain evidence="2 3">DSM 45779</strain>
    </source>
</reference>
<feature type="region of interest" description="Disordered" evidence="1">
    <location>
        <begin position="85"/>
        <end position="105"/>
    </location>
</feature>
<dbReference type="RefSeq" id="WP_130291628.1">
    <property type="nucleotide sequence ID" value="NZ_SHKL01000001.1"/>
</dbReference>
<accession>A0A4Q7UZA1</accession>
<evidence type="ECO:0000256" key="1">
    <source>
        <dbReference type="SAM" id="MobiDB-lite"/>
    </source>
</evidence>
<keyword evidence="3" id="KW-1185">Reference proteome</keyword>
<evidence type="ECO:0000313" key="3">
    <source>
        <dbReference type="Proteomes" id="UP000291591"/>
    </source>
</evidence>
<gene>
    <name evidence="2" type="ORF">EV383_4402</name>
</gene>
<protein>
    <submittedName>
        <fullName evidence="2">Uncharacterized protein</fullName>
    </submittedName>
</protein>
<dbReference type="AlphaFoldDB" id="A0A4Q7UZA1"/>
<dbReference type="Proteomes" id="UP000291591">
    <property type="component" value="Unassembled WGS sequence"/>
</dbReference>
<evidence type="ECO:0000313" key="2">
    <source>
        <dbReference type="EMBL" id="RZT87477.1"/>
    </source>
</evidence>
<dbReference type="OrthoDB" id="4251002at2"/>
<proteinExistence type="predicted"/>
<comment type="caution">
    <text evidence="2">The sequence shown here is derived from an EMBL/GenBank/DDBJ whole genome shotgun (WGS) entry which is preliminary data.</text>
</comment>
<organism evidence="2 3">
    <name type="scientific">Pseudonocardia sediminis</name>
    <dbReference type="NCBI Taxonomy" id="1397368"/>
    <lineage>
        <taxon>Bacteria</taxon>
        <taxon>Bacillati</taxon>
        <taxon>Actinomycetota</taxon>
        <taxon>Actinomycetes</taxon>
        <taxon>Pseudonocardiales</taxon>
        <taxon>Pseudonocardiaceae</taxon>
        <taxon>Pseudonocardia</taxon>
    </lineage>
</organism>
<sequence>MPRPQPAHIEILEYTPAQSGSGATGVLKANELRINGTPILCPKGETIRVHAMEFNQADGYRDDQADLVKVTVTMFAHRILIEQRGNPEAPPVEPIDLQHLDLPQE</sequence>
<name>A0A4Q7UZA1_PSEST</name>
<dbReference type="EMBL" id="SHKL01000001">
    <property type="protein sequence ID" value="RZT87477.1"/>
    <property type="molecule type" value="Genomic_DNA"/>
</dbReference>